<dbReference type="RefSeq" id="WP_122981028.1">
    <property type="nucleotide sequence ID" value="NZ_BOMX01000012.1"/>
</dbReference>
<organism evidence="2 3">
    <name type="scientific">Actinoplanes teichomyceticus</name>
    <dbReference type="NCBI Taxonomy" id="1867"/>
    <lineage>
        <taxon>Bacteria</taxon>
        <taxon>Bacillati</taxon>
        <taxon>Actinomycetota</taxon>
        <taxon>Actinomycetes</taxon>
        <taxon>Micromonosporales</taxon>
        <taxon>Micromonosporaceae</taxon>
        <taxon>Actinoplanes</taxon>
    </lineage>
</organism>
<dbReference type="InterPro" id="IPR025159">
    <property type="entry name" value="AbiEi_N"/>
</dbReference>
<dbReference type="Pfam" id="PF13338">
    <property type="entry name" value="AbiEi_4"/>
    <property type="match status" value="1"/>
</dbReference>
<proteinExistence type="predicted"/>
<feature type="domain" description="AbiEi antitoxin N-terminal" evidence="1">
    <location>
        <begin position="3"/>
        <end position="48"/>
    </location>
</feature>
<dbReference type="EMBL" id="VIWY01000001">
    <property type="protein sequence ID" value="TWG25511.1"/>
    <property type="molecule type" value="Genomic_DNA"/>
</dbReference>
<evidence type="ECO:0000313" key="3">
    <source>
        <dbReference type="Proteomes" id="UP000320239"/>
    </source>
</evidence>
<sequence length="203" mass="22413">MAQLDEISRRQRGVVTRQQALRAGITPDVLRRRVTSGRWQRLLPGTYATFAGRPPPDVLRWAAVLHAGAGAMLCLRSAAEEAGLAEPRPGAVHVLIPEERRVRQVPGLVVHRSRHASARRHPHRRPPQTRMEETVLDLVVTAPDAAEAMHWITTACARRLTTPDRIAQALARRSRLARRYAVSALLAVAATGHTTPLPHWPAA</sequence>
<reference evidence="2 3" key="1">
    <citation type="submission" date="2019-06" db="EMBL/GenBank/DDBJ databases">
        <title>Sequencing the genomes of 1000 actinobacteria strains.</title>
        <authorList>
            <person name="Klenk H.-P."/>
        </authorList>
    </citation>
    <scope>NUCLEOTIDE SEQUENCE [LARGE SCALE GENOMIC DNA]</scope>
    <source>
        <strain evidence="2 3">DSM 43866</strain>
    </source>
</reference>
<keyword evidence="3" id="KW-1185">Reference proteome</keyword>
<comment type="caution">
    <text evidence="2">The sequence shown here is derived from an EMBL/GenBank/DDBJ whole genome shotgun (WGS) entry which is preliminary data.</text>
</comment>
<evidence type="ECO:0000313" key="2">
    <source>
        <dbReference type="EMBL" id="TWG25511.1"/>
    </source>
</evidence>
<protein>
    <submittedName>
        <fullName evidence="2">Putative AbiEi antitoxin of type IV toxin-antitoxin system</fullName>
    </submittedName>
</protein>
<dbReference type="OrthoDB" id="5143202at2"/>
<gene>
    <name evidence="2" type="ORF">FHX34_101480</name>
</gene>
<name>A0A561WNR8_ACTTI</name>
<evidence type="ECO:0000259" key="1">
    <source>
        <dbReference type="Pfam" id="PF13338"/>
    </source>
</evidence>
<dbReference type="Proteomes" id="UP000320239">
    <property type="component" value="Unassembled WGS sequence"/>
</dbReference>
<dbReference type="AlphaFoldDB" id="A0A561WNR8"/>
<accession>A0A561WNR8</accession>